<protein>
    <submittedName>
        <fullName evidence="1">Uncharacterized protein</fullName>
    </submittedName>
</protein>
<dbReference type="EMBL" id="AVOT02078834">
    <property type="protein sequence ID" value="MBW0566271.1"/>
    <property type="molecule type" value="Genomic_DNA"/>
</dbReference>
<dbReference type="AlphaFoldDB" id="A0A9Q3PMT5"/>
<name>A0A9Q3PMT5_9BASI</name>
<accession>A0A9Q3PMT5</accession>
<comment type="caution">
    <text evidence="1">The sequence shown here is derived from an EMBL/GenBank/DDBJ whole genome shotgun (WGS) entry which is preliminary data.</text>
</comment>
<reference evidence="1" key="1">
    <citation type="submission" date="2021-03" db="EMBL/GenBank/DDBJ databases">
        <title>Draft genome sequence of rust myrtle Austropuccinia psidii MF-1, a brazilian biotype.</title>
        <authorList>
            <person name="Quecine M.C."/>
            <person name="Pachon D.M.R."/>
            <person name="Bonatelli M.L."/>
            <person name="Correr F.H."/>
            <person name="Franceschini L.M."/>
            <person name="Leite T.F."/>
            <person name="Margarido G.R.A."/>
            <person name="Almeida C.A."/>
            <person name="Ferrarezi J.A."/>
            <person name="Labate C.A."/>
        </authorList>
    </citation>
    <scope>NUCLEOTIDE SEQUENCE</scope>
    <source>
        <strain evidence="1">MF-1</strain>
    </source>
</reference>
<evidence type="ECO:0000313" key="2">
    <source>
        <dbReference type="Proteomes" id="UP000765509"/>
    </source>
</evidence>
<sequence>MAYIHGKATTITILIENAQHPLIIESGADCSIMAGNYLHHNFPNWEKQLLPTKAKNFKSVSGKMTSIGTIIKGIILADRNGNIRLNPVFAVLEDAHIQGILLGKDYQRMYAIDI</sequence>
<evidence type="ECO:0000313" key="1">
    <source>
        <dbReference type="EMBL" id="MBW0566271.1"/>
    </source>
</evidence>
<dbReference type="Proteomes" id="UP000765509">
    <property type="component" value="Unassembled WGS sequence"/>
</dbReference>
<organism evidence="1 2">
    <name type="scientific">Austropuccinia psidii MF-1</name>
    <dbReference type="NCBI Taxonomy" id="1389203"/>
    <lineage>
        <taxon>Eukaryota</taxon>
        <taxon>Fungi</taxon>
        <taxon>Dikarya</taxon>
        <taxon>Basidiomycota</taxon>
        <taxon>Pucciniomycotina</taxon>
        <taxon>Pucciniomycetes</taxon>
        <taxon>Pucciniales</taxon>
        <taxon>Sphaerophragmiaceae</taxon>
        <taxon>Austropuccinia</taxon>
    </lineage>
</organism>
<proteinExistence type="predicted"/>
<gene>
    <name evidence="1" type="ORF">O181_105986</name>
</gene>
<keyword evidence="2" id="KW-1185">Reference proteome</keyword>